<feature type="DNA-binding region" description="Homeobox" evidence="5">
    <location>
        <begin position="208"/>
        <end position="267"/>
    </location>
</feature>
<keyword evidence="3 5" id="KW-0371">Homeobox</keyword>
<evidence type="ECO:0000256" key="6">
    <source>
        <dbReference type="RuleBase" id="RU000682"/>
    </source>
</evidence>
<name>A0AA39FNH2_9HYME</name>
<dbReference type="InterPro" id="IPR020479">
    <property type="entry name" value="HD_metazoa"/>
</dbReference>
<dbReference type="InterPro" id="IPR001356">
    <property type="entry name" value="HD"/>
</dbReference>
<evidence type="ECO:0000259" key="8">
    <source>
        <dbReference type="PROSITE" id="PS50071"/>
    </source>
</evidence>
<dbReference type="GO" id="GO:0005634">
    <property type="term" value="C:nucleus"/>
    <property type="evidence" value="ECO:0007669"/>
    <property type="project" value="UniProtKB-SubCell"/>
</dbReference>
<organism evidence="9 10">
    <name type="scientific">Microctonus aethiopoides</name>
    <dbReference type="NCBI Taxonomy" id="144406"/>
    <lineage>
        <taxon>Eukaryota</taxon>
        <taxon>Metazoa</taxon>
        <taxon>Ecdysozoa</taxon>
        <taxon>Arthropoda</taxon>
        <taxon>Hexapoda</taxon>
        <taxon>Insecta</taxon>
        <taxon>Pterygota</taxon>
        <taxon>Neoptera</taxon>
        <taxon>Endopterygota</taxon>
        <taxon>Hymenoptera</taxon>
        <taxon>Apocrita</taxon>
        <taxon>Ichneumonoidea</taxon>
        <taxon>Braconidae</taxon>
        <taxon>Euphorinae</taxon>
        <taxon>Microctonus</taxon>
    </lineage>
</organism>
<comment type="caution">
    <text evidence="9">The sequence shown here is derived from an EMBL/GenBank/DDBJ whole genome shotgun (WGS) entry which is preliminary data.</text>
</comment>
<dbReference type="InterPro" id="IPR009057">
    <property type="entry name" value="Homeodomain-like_sf"/>
</dbReference>
<dbReference type="SMART" id="SM00389">
    <property type="entry name" value="HOX"/>
    <property type="match status" value="1"/>
</dbReference>
<dbReference type="GO" id="GO:0003677">
    <property type="term" value="F:DNA binding"/>
    <property type="evidence" value="ECO:0007669"/>
    <property type="project" value="UniProtKB-UniRule"/>
</dbReference>
<dbReference type="AlphaFoldDB" id="A0AA39FNH2"/>
<dbReference type="PANTHER" id="PTHR24333:SF9">
    <property type="entry name" value="HOMEOBOX DOMAIN-CONTAINING PROTEIN"/>
    <property type="match status" value="1"/>
</dbReference>
<evidence type="ECO:0000313" key="9">
    <source>
        <dbReference type="EMBL" id="KAK0172875.1"/>
    </source>
</evidence>
<dbReference type="CDD" id="cd00086">
    <property type="entry name" value="homeodomain"/>
    <property type="match status" value="1"/>
</dbReference>
<dbReference type="Gene3D" id="1.10.10.60">
    <property type="entry name" value="Homeodomain-like"/>
    <property type="match status" value="1"/>
</dbReference>
<accession>A0AA39FNH2</accession>
<dbReference type="PANTHER" id="PTHR24333">
    <property type="entry name" value="HOMEO BOX HB9 LIKE A-RELATED"/>
    <property type="match status" value="1"/>
</dbReference>
<dbReference type="InterPro" id="IPR017970">
    <property type="entry name" value="Homeobox_CS"/>
</dbReference>
<proteinExistence type="predicted"/>
<reference evidence="9" key="2">
    <citation type="submission" date="2023-03" db="EMBL/GenBank/DDBJ databases">
        <authorList>
            <person name="Inwood S.N."/>
            <person name="Skelly J.G."/>
            <person name="Guhlin J."/>
            <person name="Harrop T.W.R."/>
            <person name="Goldson S.G."/>
            <person name="Dearden P.K."/>
        </authorList>
    </citation>
    <scope>NUCLEOTIDE SEQUENCE</scope>
    <source>
        <strain evidence="9">Irish</strain>
        <tissue evidence="9">Whole body</tissue>
    </source>
</reference>
<evidence type="ECO:0000256" key="5">
    <source>
        <dbReference type="PROSITE-ProRule" id="PRU00108"/>
    </source>
</evidence>
<evidence type="ECO:0000256" key="1">
    <source>
        <dbReference type="ARBA" id="ARBA00004123"/>
    </source>
</evidence>
<dbReference type="InterPro" id="IPR050848">
    <property type="entry name" value="Homeobox_TF"/>
</dbReference>
<dbReference type="SUPFAM" id="SSF46689">
    <property type="entry name" value="Homeodomain-like"/>
    <property type="match status" value="1"/>
</dbReference>
<dbReference type="GO" id="GO:0000981">
    <property type="term" value="F:DNA-binding transcription factor activity, RNA polymerase II-specific"/>
    <property type="evidence" value="ECO:0007669"/>
    <property type="project" value="InterPro"/>
</dbReference>
<dbReference type="Proteomes" id="UP001168990">
    <property type="component" value="Unassembled WGS sequence"/>
</dbReference>
<protein>
    <recommendedName>
        <fullName evidence="8">Homeobox domain-containing protein</fullName>
    </recommendedName>
</protein>
<evidence type="ECO:0000256" key="3">
    <source>
        <dbReference type="ARBA" id="ARBA00023155"/>
    </source>
</evidence>
<dbReference type="Pfam" id="PF00046">
    <property type="entry name" value="Homeodomain"/>
    <property type="match status" value="1"/>
</dbReference>
<keyword evidence="2 5" id="KW-0238">DNA-binding</keyword>
<feature type="domain" description="Homeobox" evidence="8">
    <location>
        <begin position="206"/>
        <end position="266"/>
    </location>
</feature>
<sequence length="345" mass="38941">MILRSMKHDDNHNDYCNVIYNSGDEVIVHRMDDKLMKKDNCCRESLTQLQDQMDYNSDSSVGSLISSSDTMLSLSKCKTTLSTSSSSSVISAFTIDSILGRKDNKCREEVIEETVNEMRSDITDDVEELREKNGQFVKPMAVPATPGNLHYDHNSFADGLTDPAGYSASLASASFLYSSWFSQSKTSQLFGLQAPKPSGRRSRKPGIDRKPRQAYSAKQLEKLEAEFKIDKYLSVSKRMELSKSLNLTEVQIKTWFQNRRTKWKKQLTSRLKVAQRQGLFTPSYFVPPPPPPPPHHHHHHHHQYSLLPYYAATAPLIFNSTSADDGLSTTLSNNSQTLSPDDQIV</sequence>
<dbReference type="PRINTS" id="PR00024">
    <property type="entry name" value="HOMEOBOX"/>
</dbReference>
<evidence type="ECO:0000313" key="10">
    <source>
        <dbReference type="Proteomes" id="UP001168990"/>
    </source>
</evidence>
<keyword evidence="10" id="KW-1185">Reference proteome</keyword>
<dbReference type="EMBL" id="JAQQBS010000002">
    <property type="protein sequence ID" value="KAK0172875.1"/>
    <property type="molecule type" value="Genomic_DNA"/>
</dbReference>
<gene>
    <name evidence="9" type="ORF">PV328_006142</name>
</gene>
<keyword evidence="4 5" id="KW-0539">Nucleus</keyword>
<evidence type="ECO:0000256" key="7">
    <source>
        <dbReference type="SAM" id="MobiDB-lite"/>
    </source>
</evidence>
<comment type="subcellular location">
    <subcellularLocation>
        <location evidence="1 5 6">Nucleus</location>
    </subcellularLocation>
</comment>
<feature type="region of interest" description="Disordered" evidence="7">
    <location>
        <begin position="191"/>
        <end position="214"/>
    </location>
</feature>
<dbReference type="PROSITE" id="PS00027">
    <property type="entry name" value="HOMEOBOX_1"/>
    <property type="match status" value="1"/>
</dbReference>
<evidence type="ECO:0000256" key="4">
    <source>
        <dbReference type="ARBA" id="ARBA00023242"/>
    </source>
</evidence>
<reference evidence="9" key="1">
    <citation type="journal article" date="2023" name="bioRxiv">
        <title>Scaffold-level genome assemblies of two parasitoid biocontrol wasps reveal the parthenogenesis mechanism and an associated novel virus.</title>
        <authorList>
            <person name="Inwood S."/>
            <person name="Skelly J."/>
            <person name="Guhlin J."/>
            <person name="Harrop T."/>
            <person name="Goldson S."/>
            <person name="Dearden P."/>
        </authorList>
    </citation>
    <scope>NUCLEOTIDE SEQUENCE</scope>
    <source>
        <strain evidence="9">Irish</strain>
        <tissue evidence="9">Whole body</tissue>
    </source>
</reference>
<dbReference type="PROSITE" id="PS50071">
    <property type="entry name" value="HOMEOBOX_2"/>
    <property type="match status" value="1"/>
</dbReference>
<evidence type="ECO:0000256" key="2">
    <source>
        <dbReference type="ARBA" id="ARBA00023125"/>
    </source>
</evidence>